<evidence type="ECO:0000313" key="2">
    <source>
        <dbReference type="Proteomes" id="UP000037696"/>
    </source>
</evidence>
<evidence type="ECO:0000313" key="1">
    <source>
        <dbReference type="EMBL" id="KOS43989.1"/>
    </source>
</evidence>
<accession>A0A0M9WGI2</accession>
<comment type="caution">
    <text evidence="1">The sequence shown here is derived from an EMBL/GenBank/DDBJ whole genome shotgun (WGS) entry which is preliminary data.</text>
</comment>
<sequence>MQQEEEHYGNDFATLLLPLPRYLPFCFLSQFRISPSSHDSCLTKAAVLTPFVQIKGQSHRACGVYCNVGSFCHRMCRHNTGVRTTKVWSETESASVHTRVQIRADRSYTMCVDAE</sequence>
<proteinExistence type="predicted"/>
<keyword evidence="2" id="KW-1185">Reference proteome</keyword>
<reference evidence="1 2" key="1">
    <citation type="submission" date="2015-08" db="EMBL/GenBank/DDBJ databases">
        <title>Genome sequencing of Penicillium nordicum.</title>
        <authorList>
            <person name="Nguyen H.D."/>
            <person name="Seifert K.A."/>
        </authorList>
    </citation>
    <scope>NUCLEOTIDE SEQUENCE [LARGE SCALE GENOMIC DNA]</scope>
    <source>
        <strain evidence="1 2">DAOMC 185683</strain>
    </source>
</reference>
<organism evidence="1 2">
    <name type="scientific">Penicillium nordicum</name>
    <dbReference type="NCBI Taxonomy" id="229535"/>
    <lineage>
        <taxon>Eukaryota</taxon>
        <taxon>Fungi</taxon>
        <taxon>Dikarya</taxon>
        <taxon>Ascomycota</taxon>
        <taxon>Pezizomycotina</taxon>
        <taxon>Eurotiomycetes</taxon>
        <taxon>Eurotiomycetidae</taxon>
        <taxon>Eurotiales</taxon>
        <taxon>Aspergillaceae</taxon>
        <taxon>Penicillium</taxon>
    </lineage>
</organism>
<name>A0A0M9WGI2_9EURO</name>
<dbReference type="EMBL" id="LHQQ01000069">
    <property type="protein sequence ID" value="KOS43989.1"/>
    <property type="molecule type" value="Genomic_DNA"/>
</dbReference>
<dbReference type="Proteomes" id="UP000037696">
    <property type="component" value="Unassembled WGS sequence"/>
</dbReference>
<gene>
    <name evidence="1" type="ORF">ACN38_g5071</name>
</gene>
<dbReference type="AlphaFoldDB" id="A0A0M9WGI2"/>
<protein>
    <submittedName>
        <fullName evidence="1">Uncharacterized protein</fullName>
    </submittedName>
</protein>